<keyword evidence="2" id="KW-0472">Membrane</keyword>
<keyword evidence="2" id="KW-1133">Transmembrane helix</keyword>
<sequence length="312" mass="32863">MFQSTVTRPQAASPQSAAERYTLVAAGLVIAALTAGGFWLSYAHLSEVAGAHGLGGSPIRQWAWPATLDAFIVAGELLMLRAGLRQVTDGWAIGLTATGSVGSIALNAAGVIGTRDAADVPLLDYVVAAVPPTAAMLAFAALMRQIHQLVDRTADRPQPAPGQVPESSLTASTGPGGLPSAASGTPHEPAPDTAARSHDRGHPTRDAREQGDDHTTAEEPRDSSESVPAAKEESTPQRTGRPPNASLDELLAIARPVVARTGGDVDREKIAKEIRDVHSRKVSNDRLKKIVEILENDQERLWDAADDIANRE</sequence>
<dbReference type="InterPro" id="IPR021235">
    <property type="entry name" value="DUF2637"/>
</dbReference>
<feature type="transmembrane region" description="Helical" evidence="2">
    <location>
        <begin position="92"/>
        <end position="113"/>
    </location>
</feature>
<dbReference type="Pfam" id="PF10935">
    <property type="entry name" value="DUF2637"/>
    <property type="match status" value="1"/>
</dbReference>
<protein>
    <recommendedName>
        <fullName evidence="5">DUF2637 domain-containing protein</fullName>
    </recommendedName>
</protein>
<name>A0ABP5H7B0_9ACTN</name>
<organism evidence="3 4">
    <name type="scientific">Streptomyces albiaxialis</name>
    <dbReference type="NCBI Taxonomy" id="329523"/>
    <lineage>
        <taxon>Bacteria</taxon>
        <taxon>Bacillati</taxon>
        <taxon>Actinomycetota</taxon>
        <taxon>Actinomycetes</taxon>
        <taxon>Kitasatosporales</taxon>
        <taxon>Streptomycetaceae</taxon>
        <taxon>Streptomyces</taxon>
    </lineage>
</organism>
<evidence type="ECO:0000256" key="2">
    <source>
        <dbReference type="SAM" id="Phobius"/>
    </source>
</evidence>
<keyword evidence="4" id="KW-1185">Reference proteome</keyword>
<reference evidence="4" key="1">
    <citation type="journal article" date="2019" name="Int. J. Syst. Evol. Microbiol.">
        <title>The Global Catalogue of Microorganisms (GCM) 10K type strain sequencing project: providing services to taxonomists for standard genome sequencing and annotation.</title>
        <authorList>
            <consortium name="The Broad Institute Genomics Platform"/>
            <consortium name="The Broad Institute Genome Sequencing Center for Infectious Disease"/>
            <person name="Wu L."/>
            <person name="Ma J."/>
        </authorList>
    </citation>
    <scope>NUCLEOTIDE SEQUENCE [LARGE SCALE GENOMIC DNA]</scope>
    <source>
        <strain evidence="4">JCM 15478</strain>
    </source>
</reference>
<dbReference type="Proteomes" id="UP001500016">
    <property type="component" value="Unassembled WGS sequence"/>
</dbReference>
<feature type="region of interest" description="Disordered" evidence="1">
    <location>
        <begin position="154"/>
        <end position="244"/>
    </location>
</feature>
<evidence type="ECO:0000313" key="3">
    <source>
        <dbReference type="EMBL" id="GAA2064438.1"/>
    </source>
</evidence>
<evidence type="ECO:0000313" key="4">
    <source>
        <dbReference type="Proteomes" id="UP001500016"/>
    </source>
</evidence>
<accession>A0ABP5H7B0</accession>
<proteinExistence type="predicted"/>
<feature type="transmembrane region" description="Helical" evidence="2">
    <location>
        <begin position="62"/>
        <end position="80"/>
    </location>
</feature>
<feature type="transmembrane region" description="Helical" evidence="2">
    <location>
        <begin position="125"/>
        <end position="143"/>
    </location>
</feature>
<comment type="caution">
    <text evidence="3">The sequence shown here is derived from an EMBL/GenBank/DDBJ whole genome shotgun (WGS) entry which is preliminary data.</text>
</comment>
<keyword evidence="2" id="KW-0812">Transmembrane</keyword>
<evidence type="ECO:0000256" key="1">
    <source>
        <dbReference type="SAM" id="MobiDB-lite"/>
    </source>
</evidence>
<gene>
    <name evidence="3" type="ORF">GCM10009801_09050</name>
</gene>
<dbReference type="EMBL" id="BAAAPE010000001">
    <property type="protein sequence ID" value="GAA2064438.1"/>
    <property type="molecule type" value="Genomic_DNA"/>
</dbReference>
<evidence type="ECO:0008006" key="5">
    <source>
        <dbReference type="Google" id="ProtNLM"/>
    </source>
</evidence>
<dbReference type="RefSeq" id="WP_344524125.1">
    <property type="nucleotide sequence ID" value="NZ_BAAAPE010000001.1"/>
</dbReference>
<feature type="transmembrane region" description="Helical" evidence="2">
    <location>
        <begin position="21"/>
        <end position="42"/>
    </location>
</feature>
<feature type="compositionally biased region" description="Basic and acidic residues" evidence="1">
    <location>
        <begin position="195"/>
        <end position="235"/>
    </location>
</feature>